<feature type="repeat" description="MBT" evidence="10">
    <location>
        <begin position="821"/>
        <end position="917"/>
    </location>
</feature>
<dbReference type="GO" id="GO:0042393">
    <property type="term" value="F:histone binding"/>
    <property type="evidence" value="ECO:0007669"/>
    <property type="project" value="TreeGrafter"/>
</dbReference>
<feature type="compositionally biased region" description="Polar residues" evidence="11">
    <location>
        <begin position="1024"/>
        <end position="1033"/>
    </location>
</feature>
<dbReference type="Pfam" id="PF01530">
    <property type="entry name" value="zf-C2HC"/>
    <property type="match status" value="2"/>
</dbReference>
<evidence type="ECO:0000256" key="4">
    <source>
        <dbReference type="ARBA" id="ARBA00022771"/>
    </source>
</evidence>
<dbReference type="GO" id="GO:0045892">
    <property type="term" value="P:negative regulation of DNA-templated transcription"/>
    <property type="evidence" value="ECO:0007669"/>
    <property type="project" value="TreeGrafter"/>
</dbReference>
<dbReference type="InterPro" id="IPR004092">
    <property type="entry name" value="Mbt"/>
</dbReference>
<keyword evidence="7" id="KW-0805">Transcription regulation</keyword>
<accession>A0A224YUH6</accession>
<evidence type="ECO:0000256" key="6">
    <source>
        <dbReference type="ARBA" id="ARBA00022853"/>
    </source>
</evidence>
<keyword evidence="8" id="KW-0804">Transcription</keyword>
<dbReference type="SMART" id="SM00561">
    <property type="entry name" value="MBT"/>
    <property type="match status" value="3"/>
</dbReference>
<dbReference type="SUPFAM" id="SSF47769">
    <property type="entry name" value="SAM/Pointed domain"/>
    <property type="match status" value="1"/>
</dbReference>
<keyword evidence="6" id="KW-0156">Chromatin regulator</keyword>
<evidence type="ECO:0000259" key="12">
    <source>
        <dbReference type="PROSITE" id="PS50105"/>
    </source>
</evidence>
<keyword evidence="5" id="KW-0862">Zinc</keyword>
<evidence type="ECO:0000256" key="9">
    <source>
        <dbReference type="ARBA" id="ARBA00023242"/>
    </source>
</evidence>
<protein>
    <submittedName>
        <fullName evidence="13">Lethal(3)malignant brain tumor-like protein 1</fullName>
    </submittedName>
</protein>
<evidence type="ECO:0000256" key="10">
    <source>
        <dbReference type="PROSITE-ProRule" id="PRU00459"/>
    </source>
</evidence>
<feature type="domain" description="SAM" evidence="12">
    <location>
        <begin position="1100"/>
        <end position="1149"/>
    </location>
</feature>
<evidence type="ECO:0000256" key="1">
    <source>
        <dbReference type="ARBA" id="ARBA00004123"/>
    </source>
</evidence>
<keyword evidence="4" id="KW-0863">Zinc-finger</keyword>
<comment type="subcellular location">
    <subcellularLocation>
        <location evidence="1">Nucleus</location>
    </subcellularLocation>
</comment>
<dbReference type="InterPro" id="IPR050548">
    <property type="entry name" value="PcG_chromatin_remod_factors"/>
</dbReference>
<dbReference type="GO" id="GO:0006325">
    <property type="term" value="P:chromatin organization"/>
    <property type="evidence" value="ECO:0007669"/>
    <property type="project" value="UniProtKB-KW"/>
</dbReference>
<keyword evidence="3" id="KW-0677">Repeat</keyword>
<dbReference type="PROSITE" id="PS50105">
    <property type="entry name" value="SAM_DOMAIN"/>
    <property type="match status" value="1"/>
</dbReference>
<dbReference type="SUPFAM" id="SSF103637">
    <property type="entry name" value="CCHHC domain"/>
    <property type="match status" value="2"/>
</dbReference>
<dbReference type="Gene3D" id="1.10.150.50">
    <property type="entry name" value="Transcription Factor, Ets-1"/>
    <property type="match status" value="1"/>
</dbReference>
<keyword evidence="2" id="KW-0479">Metal-binding</keyword>
<feature type="repeat" description="MBT" evidence="10">
    <location>
        <begin position="713"/>
        <end position="813"/>
    </location>
</feature>
<evidence type="ECO:0000256" key="11">
    <source>
        <dbReference type="SAM" id="MobiDB-lite"/>
    </source>
</evidence>
<dbReference type="Pfam" id="PF02820">
    <property type="entry name" value="MBT"/>
    <property type="match status" value="3"/>
</dbReference>
<dbReference type="Gene3D" id="4.10.320.30">
    <property type="match status" value="2"/>
</dbReference>
<dbReference type="InterPro" id="IPR002515">
    <property type="entry name" value="Znf_C2H2C"/>
</dbReference>
<dbReference type="CDD" id="cd20101">
    <property type="entry name" value="MBT_L3MBTL1-like_rpt1"/>
    <property type="match status" value="1"/>
</dbReference>
<dbReference type="AlphaFoldDB" id="A0A224YUH6"/>
<dbReference type="PANTHER" id="PTHR12247:SF131">
    <property type="entry name" value="LD05287P"/>
    <property type="match status" value="1"/>
</dbReference>
<evidence type="ECO:0000256" key="8">
    <source>
        <dbReference type="ARBA" id="ARBA00023163"/>
    </source>
</evidence>
<dbReference type="SMART" id="SM00454">
    <property type="entry name" value="SAM"/>
    <property type="match status" value="1"/>
</dbReference>
<evidence type="ECO:0000256" key="2">
    <source>
        <dbReference type="ARBA" id="ARBA00022723"/>
    </source>
</evidence>
<reference evidence="13" key="1">
    <citation type="journal article" date="2017" name="Parasit. Vectors">
        <title>Sialotranscriptomics of Rhipicephalus zambeziensis reveals intricate expression profiles of secretory proteins and suggests tight temporal transcriptional regulation during blood-feeding.</title>
        <authorList>
            <person name="de Castro M.H."/>
            <person name="de Klerk D."/>
            <person name="Pienaar R."/>
            <person name="Rees D.J.G."/>
            <person name="Mans B.J."/>
        </authorList>
    </citation>
    <scope>NUCLEOTIDE SEQUENCE</scope>
    <source>
        <tissue evidence="13">Salivary glands</tissue>
    </source>
</reference>
<dbReference type="Gene3D" id="2.30.30.140">
    <property type="match status" value="3"/>
</dbReference>
<evidence type="ECO:0000256" key="5">
    <source>
        <dbReference type="ARBA" id="ARBA00022833"/>
    </source>
</evidence>
<dbReference type="GO" id="GO:0003682">
    <property type="term" value="F:chromatin binding"/>
    <property type="evidence" value="ECO:0007669"/>
    <property type="project" value="TreeGrafter"/>
</dbReference>
<dbReference type="PROSITE" id="PS51802">
    <property type="entry name" value="ZF_CCHHC"/>
    <property type="match status" value="2"/>
</dbReference>
<evidence type="ECO:0000313" key="13">
    <source>
        <dbReference type="EMBL" id="MAA20565.1"/>
    </source>
</evidence>
<evidence type="ECO:0000256" key="7">
    <source>
        <dbReference type="ARBA" id="ARBA00023015"/>
    </source>
</evidence>
<dbReference type="EMBL" id="GFPF01009419">
    <property type="protein sequence ID" value="MAA20565.1"/>
    <property type="molecule type" value="Transcribed_RNA"/>
</dbReference>
<dbReference type="FunFam" id="2.30.30.140:FF:000007">
    <property type="entry name" value="Lethal(3)malignant brain tumor-like protein 1"/>
    <property type="match status" value="1"/>
</dbReference>
<proteinExistence type="predicted"/>
<sequence length="1168" mass="122792">MAGRMVQTVAPGNCPSQPGSPPAETPIAAPSLINLAFATPDMLQTRGPPPMTTITRESPVMTVIQVTRDLRTDGQLNPGVQKPILVTVSGLPGMVAGSKPQTLQGGATAMEGCVQLAPLSLAPDADGSGSTLGSTPAVSSATPAVLVGKPGGGLAVIPGGTQGATFGTLLAGVLTSTPSGQPPLLTVSSVATPIPVVLPSSVTVAQLPAPSGVTATASVAAPTLMATSVANSVPASLSGSMPGSISGSIHGSIQGSIQGSIPGSISGSMPCSMPVTMSASTLVSVSASMPVSMPSSVSTSMPTSMPTSIATSVPAPIMVSMPTSVPTSVQASLASSVPTSAPASIAATVLAAVPSSAAAPVTAMASVPAAVTTTMPASITASAPIIVSTIPLTPSVPTAPSTPIATPVPATVAEGSAQEPEFDPIQAMEWNDGIATLPGSSLKFRLTEFGTLEVVTTDEVASESKPLDPQDSPLKAFVVPQYSVQQQEPINHKGVARNTDEATKSGVVAAAAVTPASAPMRKTLPEVIICCQFCGCHGLRSEFVRDGLFCSQLCYVNFASRERIKRKEEHLKQRKRKASPNGEDSDDEEPRDSRPSPPVPQREPFSWNEYLERLGAQAAPSRLFREHQVAPTVANGFRVGMKLEAVDPAHPSMFCVVTVAQVVGYRLRLHLDGYADVYDFWVNADCPDMYPAGWCERTHRKLHPPKGYTAEQFNWATYLRASRSQAAPRQLFANRSSTQPGAPLRVGMKLEAADPNTGVACVATLTDITDSGRFLVTPDGRDKSGIAFWTDAGSPLLRPPNWSREHGETLMTPTTGWKGPFSWERYLSDHRAQGIPARALRPRAGPQGFQVGHRFEVVDPRDRRFVRVASVAALRPRGLLVHLDGWPPERDFFLDADSPDMHPAGWCTRTGHPLEPPGTLAPLPPGALPFNSECPTPGCHGFGHVKGFASHHSAYGCPFSAANRELPDRLNMPSSIPQETKDGLRRCPTPGCNGSGHLKEKYTVHHNASGCPLATAHAGDDSSQDSPSATVPTQPRGRGRPRKIRTPDVVPNTGRLKNQELPQTVHQSVFGATRSEERPLGLEQHWPQLDLVPGSLVTDWSLNQVAHFVSSLPGCQGLAATFKEQEIDGEAFLLLSQTDLVRNLRLKLGPALKVHSCILRFRSSLAPS</sequence>
<dbReference type="PROSITE" id="PS51079">
    <property type="entry name" value="MBT"/>
    <property type="match status" value="3"/>
</dbReference>
<keyword evidence="9" id="KW-0539">Nucleus</keyword>
<feature type="region of interest" description="Disordered" evidence="11">
    <location>
        <begin position="567"/>
        <end position="604"/>
    </location>
</feature>
<dbReference type="SUPFAM" id="SSF63748">
    <property type="entry name" value="Tudor/PWWP/MBT"/>
    <property type="match status" value="3"/>
</dbReference>
<dbReference type="InterPro" id="IPR001660">
    <property type="entry name" value="SAM"/>
</dbReference>
<feature type="region of interest" description="Disordered" evidence="11">
    <location>
        <begin position="1015"/>
        <end position="1058"/>
    </location>
</feature>
<dbReference type="PANTHER" id="PTHR12247">
    <property type="entry name" value="POLYCOMB GROUP PROTEIN"/>
    <property type="match status" value="1"/>
</dbReference>
<evidence type="ECO:0000256" key="3">
    <source>
        <dbReference type="ARBA" id="ARBA00022737"/>
    </source>
</evidence>
<dbReference type="GO" id="GO:0008270">
    <property type="term" value="F:zinc ion binding"/>
    <property type="evidence" value="ECO:0007669"/>
    <property type="project" value="UniProtKB-KW"/>
</dbReference>
<feature type="region of interest" description="Disordered" evidence="11">
    <location>
        <begin position="1"/>
        <end position="24"/>
    </location>
</feature>
<dbReference type="CDD" id="cd20103">
    <property type="entry name" value="MBT_L3MBTL1-like_rpt3"/>
    <property type="match status" value="1"/>
</dbReference>
<dbReference type="InterPro" id="IPR036060">
    <property type="entry name" value="Znf_C2H2C_sf"/>
</dbReference>
<feature type="repeat" description="MBT" evidence="10">
    <location>
        <begin position="605"/>
        <end position="705"/>
    </location>
</feature>
<name>A0A224YUH6_9ACAR</name>
<dbReference type="InterPro" id="IPR013761">
    <property type="entry name" value="SAM/pointed_sf"/>
</dbReference>
<dbReference type="GO" id="GO:0005634">
    <property type="term" value="C:nucleus"/>
    <property type="evidence" value="ECO:0007669"/>
    <property type="project" value="UniProtKB-SubCell"/>
</dbReference>
<dbReference type="Pfam" id="PF00536">
    <property type="entry name" value="SAM_1"/>
    <property type="match status" value="1"/>
</dbReference>
<organism evidence="13">
    <name type="scientific">Rhipicephalus zambeziensis</name>
    <dbReference type="NCBI Taxonomy" id="60191"/>
    <lineage>
        <taxon>Eukaryota</taxon>
        <taxon>Metazoa</taxon>
        <taxon>Ecdysozoa</taxon>
        <taxon>Arthropoda</taxon>
        <taxon>Chelicerata</taxon>
        <taxon>Arachnida</taxon>
        <taxon>Acari</taxon>
        <taxon>Parasitiformes</taxon>
        <taxon>Ixodida</taxon>
        <taxon>Ixodoidea</taxon>
        <taxon>Ixodidae</taxon>
        <taxon>Rhipicephalinae</taxon>
        <taxon>Rhipicephalus</taxon>
        <taxon>Rhipicephalus</taxon>
    </lineage>
</organism>